<evidence type="ECO:0000256" key="7">
    <source>
        <dbReference type="SAM" id="Phobius"/>
    </source>
</evidence>
<comment type="subcellular location">
    <subcellularLocation>
        <location evidence="1">Membrane</location>
        <topology evidence="1">Multi-pass membrane protein</topology>
    </subcellularLocation>
</comment>
<dbReference type="InterPro" id="IPR003362">
    <property type="entry name" value="Bact_transf"/>
</dbReference>
<dbReference type="Gene3D" id="3.40.50.720">
    <property type="entry name" value="NAD(P)-binding Rossmann-like Domain"/>
    <property type="match status" value="1"/>
</dbReference>
<accession>A0A1B9NH08</accession>
<proteinExistence type="inferred from homology"/>
<gene>
    <name evidence="9" type="ORF">A7J15_01670</name>
</gene>
<evidence type="ECO:0000313" key="9">
    <source>
        <dbReference type="EMBL" id="OCG75860.1"/>
    </source>
</evidence>
<evidence type="ECO:0000313" key="10">
    <source>
        <dbReference type="Proteomes" id="UP000093355"/>
    </source>
</evidence>
<keyword evidence="4 7" id="KW-0812">Transmembrane</keyword>
<dbReference type="Pfam" id="PF02397">
    <property type="entry name" value="Bac_transf"/>
    <property type="match status" value="1"/>
</dbReference>
<keyword evidence="5 7" id="KW-1133">Transmembrane helix</keyword>
<feature type="transmembrane region" description="Helical" evidence="7">
    <location>
        <begin position="52"/>
        <end position="71"/>
    </location>
</feature>
<comment type="caution">
    <text evidence="9">The sequence shown here is derived from an EMBL/GenBank/DDBJ whole genome shotgun (WGS) entry which is preliminary data.</text>
</comment>
<evidence type="ECO:0000256" key="6">
    <source>
        <dbReference type="ARBA" id="ARBA00023136"/>
    </source>
</evidence>
<reference evidence="9 10" key="1">
    <citation type="submission" date="2016-05" db="EMBL/GenBank/DDBJ databases">
        <authorList>
            <person name="Lavstsen T."/>
            <person name="Jespersen J.S."/>
        </authorList>
    </citation>
    <scope>NUCLEOTIDE SEQUENCE [LARGE SCALE GENOMIC DNA]</scope>
    <source>
        <strain evidence="9 10">YLB-01</strain>
    </source>
</reference>
<evidence type="ECO:0000256" key="3">
    <source>
        <dbReference type="ARBA" id="ARBA00022679"/>
    </source>
</evidence>
<comment type="similarity">
    <text evidence="2">Belongs to the bacterial sugar transferase family.</text>
</comment>
<feature type="transmembrane region" description="Helical" evidence="7">
    <location>
        <begin position="252"/>
        <end position="273"/>
    </location>
</feature>
<feature type="transmembrane region" description="Helical" evidence="7">
    <location>
        <begin position="6"/>
        <end position="31"/>
    </location>
</feature>
<dbReference type="PANTHER" id="PTHR30576">
    <property type="entry name" value="COLANIC BIOSYNTHESIS UDP-GLUCOSE LIPID CARRIER TRANSFERASE"/>
    <property type="match status" value="1"/>
</dbReference>
<dbReference type="PANTHER" id="PTHR30576:SF10">
    <property type="entry name" value="SLL5057 PROTEIN"/>
    <property type="match status" value="1"/>
</dbReference>
<organism evidence="9 10">
    <name type="scientific">Microbacterium sediminis</name>
    <dbReference type="NCBI Taxonomy" id="904291"/>
    <lineage>
        <taxon>Bacteria</taxon>
        <taxon>Bacillati</taxon>
        <taxon>Actinomycetota</taxon>
        <taxon>Actinomycetes</taxon>
        <taxon>Micrococcales</taxon>
        <taxon>Microbacteriaceae</taxon>
        <taxon>Microbacterium</taxon>
    </lineage>
</organism>
<dbReference type="GO" id="GO:0016020">
    <property type="term" value="C:membrane"/>
    <property type="evidence" value="ECO:0007669"/>
    <property type="project" value="UniProtKB-SubCell"/>
</dbReference>
<keyword evidence="6 7" id="KW-0472">Membrane</keyword>
<feature type="domain" description="Bacterial sugar transferase" evidence="8">
    <location>
        <begin position="247"/>
        <end position="435"/>
    </location>
</feature>
<keyword evidence="10" id="KW-1185">Reference proteome</keyword>
<evidence type="ECO:0000256" key="5">
    <source>
        <dbReference type="ARBA" id="ARBA00022989"/>
    </source>
</evidence>
<dbReference type="GO" id="GO:0016780">
    <property type="term" value="F:phosphotransferase activity, for other substituted phosphate groups"/>
    <property type="evidence" value="ECO:0007669"/>
    <property type="project" value="TreeGrafter"/>
</dbReference>
<protein>
    <submittedName>
        <fullName evidence="9">Polyprenyl glycosylphosphotransferase</fullName>
    </submittedName>
</protein>
<dbReference type="STRING" id="904291.A7J15_01670"/>
<feature type="transmembrane region" description="Helical" evidence="7">
    <location>
        <begin position="77"/>
        <end position="97"/>
    </location>
</feature>
<evidence type="ECO:0000256" key="4">
    <source>
        <dbReference type="ARBA" id="ARBA00022692"/>
    </source>
</evidence>
<dbReference type="Pfam" id="PF13727">
    <property type="entry name" value="CoA_binding_3"/>
    <property type="match status" value="1"/>
</dbReference>
<keyword evidence="3 9" id="KW-0808">Transferase</keyword>
<evidence type="ECO:0000256" key="2">
    <source>
        <dbReference type="ARBA" id="ARBA00006464"/>
    </source>
</evidence>
<evidence type="ECO:0000259" key="8">
    <source>
        <dbReference type="Pfam" id="PF02397"/>
    </source>
</evidence>
<dbReference type="NCBIfam" id="TIGR03025">
    <property type="entry name" value="EPS_sugtrans"/>
    <property type="match status" value="1"/>
</dbReference>
<sequence length="442" mass="48550">MEAPTVIVGIDVPIAYTTASAVICVLWATVLSLNGSRSFRVTGVGFEEYKRVIEASFMLFACIAIAAYLFQWSIARGYLLIALPAGVTVLIVTRWLWRQWLSAKRERGAFSQRVLLVGSEESVRHVALELSRTPHAGYRVVAACVPGRADGAEIPGTTTPVVGGLDEIGPALERVSADTVIITSSDELPAGRVKEISWSLERGRRHLVLAPSLVDIAGPRIHTRPVAGLPLIHVETPNLSAGQRALKRVTDILLSATMLLALSPLLAVLAVLVRTTSPGPALFRQERIGRAGSPFRMLKFRSMVVDAEERLHAVRGQQDHGNAVMFKMRDDPRVTRVGAWMRRYSLDELPQLINVLRGQMSLVGPRPPLPREVEQYATHVHRRFLVKPGITGLWQVSGRSSLSWEDTVRLDLSYVENWSLLGDLLILLRTARAVIAPGDTVA</sequence>
<name>A0A1B9NH08_9MICO</name>
<dbReference type="AlphaFoldDB" id="A0A1B9NH08"/>
<dbReference type="Proteomes" id="UP000093355">
    <property type="component" value="Unassembled WGS sequence"/>
</dbReference>
<dbReference type="EMBL" id="LXMD01000012">
    <property type="protein sequence ID" value="OCG75860.1"/>
    <property type="molecule type" value="Genomic_DNA"/>
</dbReference>
<evidence type="ECO:0000256" key="1">
    <source>
        <dbReference type="ARBA" id="ARBA00004141"/>
    </source>
</evidence>
<dbReference type="InterPro" id="IPR017475">
    <property type="entry name" value="EPS_sugar_tfrase"/>
</dbReference>